<dbReference type="InterPro" id="IPR008630">
    <property type="entry name" value="Glyco_trans_34"/>
</dbReference>
<evidence type="ECO:0000313" key="6">
    <source>
        <dbReference type="Proteomes" id="UP000452235"/>
    </source>
</evidence>
<dbReference type="VEuPathDB" id="FungiDB:ATEG_09765"/>
<dbReference type="PANTHER" id="PTHR31306">
    <property type="entry name" value="ALPHA-1,6-MANNOSYLTRANSFERASE MNN11-RELATED"/>
    <property type="match status" value="1"/>
</dbReference>
<dbReference type="OrthoDB" id="1470350at2759"/>
<dbReference type="InterPro" id="IPR029044">
    <property type="entry name" value="Nucleotide-diphossugar_trans"/>
</dbReference>
<dbReference type="GO" id="GO:0016757">
    <property type="term" value="F:glycosyltransferase activity"/>
    <property type="evidence" value="ECO:0007669"/>
    <property type="project" value="UniProtKB-KW"/>
</dbReference>
<protein>
    <submittedName>
        <fullName evidence="5">Uncharacterized protein</fullName>
    </submittedName>
</protein>
<organism evidence="5 6">
    <name type="scientific">Aspergillus terreus</name>
    <dbReference type="NCBI Taxonomy" id="33178"/>
    <lineage>
        <taxon>Eukaryota</taxon>
        <taxon>Fungi</taxon>
        <taxon>Dikarya</taxon>
        <taxon>Ascomycota</taxon>
        <taxon>Pezizomycotina</taxon>
        <taxon>Eurotiomycetes</taxon>
        <taxon>Eurotiomycetidae</taxon>
        <taxon>Eurotiales</taxon>
        <taxon>Aspergillaceae</taxon>
        <taxon>Aspergillus</taxon>
        <taxon>Aspergillus subgen. Circumdati</taxon>
    </lineage>
</organism>
<evidence type="ECO:0000256" key="3">
    <source>
        <dbReference type="ARBA" id="ARBA00022679"/>
    </source>
</evidence>
<evidence type="ECO:0000256" key="1">
    <source>
        <dbReference type="ARBA" id="ARBA00005664"/>
    </source>
</evidence>
<feature type="compositionally biased region" description="Polar residues" evidence="4">
    <location>
        <begin position="97"/>
        <end position="122"/>
    </location>
</feature>
<evidence type="ECO:0000313" key="5">
    <source>
        <dbReference type="EMBL" id="GFF20920.1"/>
    </source>
</evidence>
<name>A0A5M3ZD99_ASPTE</name>
<dbReference type="Gene3D" id="3.90.550.10">
    <property type="entry name" value="Spore Coat Polysaccharide Biosynthesis Protein SpsA, Chain A"/>
    <property type="match status" value="1"/>
</dbReference>
<dbReference type="PANTHER" id="PTHR31306:SF8">
    <property type="entry name" value="GLYCOSYLTRANSFERASE FAMILY 34 PROTEIN"/>
    <property type="match status" value="1"/>
</dbReference>
<feature type="compositionally biased region" description="Basic and acidic residues" evidence="4">
    <location>
        <begin position="65"/>
        <end position="75"/>
    </location>
</feature>
<keyword evidence="6" id="KW-1185">Reference proteome</keyword>
<gene>
    <name evidence="5" type="ORF">ATEIFO6365_0013025400</name>
</gene>
<feature type="region of interest" description="Disordered" evidence="4">
    <location>
        <begin position="46"/>
        <end position="122"/>
    </location>
</feature>
<feature type="region of interest" description="Disordered" evidence="4">
    <location>
        <begin position="135"/>
        <end position="158"/>
    </location>
</feature>
<dbReference type="Gene3D" id="3.40.50.300">
    <property type="entry name" value="P-loop containing nucleotide triphosphate hydrolases"/>
    <property type="match status" value="1"/>
</dbReference>
<feature type="compositionally biased region" description="Polar residues" evidence="4">
    <location>
        <begin position="50"/>
        <end position="63"/>
    </location>
</feature>
<evidence type="ECO:0000256" key="2">
    <source>
        <dbReference type="ARBA" id="ARBA00022676"/>
    </source>
</evidence>
<dbReference type="AlphaFoldDB" id="A0A5M3ZD99"/>
<evidence type="ECO:0000256" key="4">
    <source>
        <dbReference type="SAM" id="MobiDB-lite"/>
    </source>
</evidence>
<feature type="region of interest" description="Disordered" evidence="4">
    <location>
        <begin position="655"/>
        <end position="677"/>
    </location>
</feature>
<dbReference type="GO" id="GO:0000139">
    <property type="term" value="C:Golgi membrane"/>
    <property type="evidence" value="ECO:0007669"/>
    <property type="project" value="TreeGrafter"/>
</dbReference>
<accession>A0A5M3ZD99</accession>
<reference evidence="5 6" key="1">
    <citation type="submission" date="2020-01" db="EMBL/GenBank/DDBJ databases">
        <title>Aspergillus terreus IFO 6365 whole genome shotgun sequence.</title>
        <authorList>
            <person name="Kanamasa S."/>
            <person name="Takahashi H."/>
        </authorList>
    </citation>
    <scope>NUCLEOTIDE SEQUENCE [LARGE SCALE GENOMIC DNA]</scope>
    <source>
        <strain evidence="5 6">IFO 6365</strain>
    </source>
</reference>
<dbReference type="EMBL" id="BLJY01000013">
    <property type="protein sequence ID" value="GFF20920.1"/>
    <property type="molecule type" value="Genomic_DNA"/>
</dbReference>
<keyword evidence="2" id="KW-0328">Glycosyltransferase</keyword>
<comment type="caution">
    <text evidence="5">The sequence shown here is derived from an EMBL/GenBank/DDBJ whole genome shotgun (WGS) entry which is preliminary data.</text>
</comment>
<sequence>MSKKKSKNKAKADAGLKKQIRAMIHSAYQQNKQIDRNAIKARFLAEHPNKQQSINDIVNTYSDQLEGKDKKDCKKQVSNPAVKRSPPSPKAAGVSLKSCSASNITPTTDQQPGPSRVGTIQPQEANEDLKDLIDFSSDDERDSFTITHTDSDEGYGQSEQPENVILKEFKEHLAVQDGDLPETPSTTSPTMPSLRDQLQFLNTDPTEEEAPRDTPRSLEHAILVTPSAENQGHRMPSQSALLGQLDTRESKGVSDSRVMLNANIPFSAFICGLQGSGKSHTTSCIIENCSLTFPALGNLKKAVSTLVLNFNEYSSNISSQPSEAAFLASIMPQYASRQQPIPVRVLVSPTNFHNLGKMYSQIPNVEVRPFQLQPRHLNISMMLSLMSMGKNDSMPLYMAQVIRVLREMAIESGGHFDYAKFRTRLDSLRLDRAQTPFLYQRLDLLDSYLDLSGKNDKDYFIDGGVTILDLSCPFVDANTACILFRIAIDLFLYSHSARGKMIVADEAHKYMTNTAAAKELTETFLNIIRQQRHLGVRTIISTQEPTISPRLIDLCSVTVIHRFSSPEWYRTIQKHVPVDKKRDGSNGDATDGFYRISSLRTGEALIYAPSACLLKEDNEEIDTKHGIFKMTIRKRITWDGGRTICFAVRPETDCPDAAYQQPDPPPSHNKHHLDSRRNQRSIGLNRWSTALIILPTATELPKNEYTRSPDSASSMIALRQSFHRRPLSIVLGVSLLLFIFWLSSRYWQRDIWQPSGPGTGSGRVAKVSMLYGKRNLLYERALRSHQRHAHRWGYPMYVLREDISVGFWNKPSYLLSLVVQELTKPSAERAEWFMWVDGDSIILNDDIPVEIFLPPPDITDVHVVTAKDQNGLNTGIVFLHVHPWTIGMLVETLGHPLYKPEIDLGRSADQEAMARVLNKTEGGPDQRGYKDGVIYVPRPWINTYEWHHAYEGKRGNLLVHFPGLEEDRWSHMSKWLDIVEYTPEKWRVPLEETEYYTKTAEFWNQVRTAKQGIKATEEKLRSPALKGREQVEEGVRELKRVLYEEADNMDLLRQRIEDLRAVLHFD</sequence>
<comment type="similarity">
    <text evidence="1">Belongs to the glycosyltransferase 34 family.</text>
</comment>
<dbReference type="VEuPathDB" id="FungiDB:ATEG_09764"/>
<keyword evidence="3" id="KW-0808">Transferase</keyword>
<dbReference type="SUPFAM" id="SSF52540">
    <property type="entry name" value="P-loop containing nucleoside triphosphate hydrolases"/>
    <property type="match status" value="1"/>
</dbReference>
<proteinExistence type="inferred from homology"/>
<dbReference type="Pfam" id="PF05637">
    <property type="entry name" value="Glyco_transf_34"/>
    <property type="match status" value="1"/>
</dbReference>
<dbReference type="Proteomes" id="UP000452235">
    <property type="component" value="Unassembled WGS sequence"/>
</dbReference>
<dbReference type="InterPro" id="IPR027417">
    <property type="entry name" value="P-loop_NTPase"/>
</dbReference>
<dbReference type="GO" id="GO:0006487">
    <property type="term" value="P:protein N-linked glycosylation"/>
    <property type="evidence" value="ECO:0007669"/>
    <property type="project" value="TreeGrafter"/>
</dbReference>